<name>A0A233V2C0_FINMA</name>
<dbReference type="Proteomes" id="UP000215413">
    <property type="component" value="Unassembled WGS sequence"/>
</dbReference>
<reference evidence="3" key="1">
    <citation type="submission" date="2017-04" db="EMBL/GenBank/DDBJ databases">
        <title>Finegoldia magna isolated from orthopedic joint implant-associated infections.</title>
        <authorList>
            <person name="Bjorklund S."/>
            <person name="Bruggemann H."/>
            <person name="Jensen A."/>
            <person name="Hellmark B."/>
            <person name="Soderquist B."/>
        </authorList>
    </citation>
    <scope>NUCLEOTIDE SEQUENCE [LARGE SCALE GENOMIC DNA]</scope>
    <source>
        <strain evidence="3">CCUG 54800</strain>
    </source>
</reference>
<keyword evidence="1" id="KW-1133">Transmembrane helix</keyword>
<dbReference type="AlphaFoldDB" id="A0A233V2C0"/>
<evidence type="ECO:0000256" key="1">
    <source>
        <dbReference type="SAM" id="Phobius"/>
    </source>
</evidence>
<proteinExistence type="predicted"/>
<evidence type="ECO:0000313" key="2">
    <source>
        <dbReference type="EMBL" id="OXZ26552.1"/>
    </source>
</evidence>
<accession>A0A233V2C0</accession>
<feature type="transmembrane region" description="Helical" evidence="1">
    <location>
        <begin position="6"/>
        <end position="26"/>
    </location>
</feature>
<keyword evidence="1" id="KW-0472">Membrane</keyword>
<keyword evidence="1" id="KW-0812">Transmembrane</keyword>
<comment type="caution">
    <text evidence="2">The sequence shown here is derived from an EMBL/GenBank/DDBJ whole genome shotgun (WGS) entry which is preliminary data.</text>
</comment>
<gene>
    <name evidence="2" type="ORF">B9N49_08595</name>
</gene>
<dbReference type="EMBL" id="NDYC01000043">
    <property type="protein sequence ID" value="OXZ26552.1"/>
    <property type="molecule type" value="Genomic_DNA"/>
</dbReference>
<sequence length="138" mass="15786">MDLPGEPSYLIIFSVIAIVAVVYFMYMNGVGYFRSMSALWFYQTQGILEDNIHASLKKTSGKATKVFKVKKSGFYDFKLDNELESGNVTVSLIDSLGNKVFELNKMNGYSSDYLNESEKYRLVFNYNKACGKFELSWK</sequence>
<organism evidence="2 3">
    <name type="scientific">Finegoldia magna</name>
    <name type="common">Peptostreptococcus magnus</name>
    <dbReference type="NCBI Taxonomy" id="1260"/>
    <lineage>
        <taxon>Bacteria</taxon>
        <taxon>Bacillati</taxon>
        <taxon>Bacillota</taxon>
        <taxon>Tissierellia</taxon>
        <taxon>Tissierellales</taxon>
        <taxon>Peptoniphilaceae</taxon>
        <taxon>Finegoldia</taxon>
    </lineage>
</organism>
<evidence type="ECO:0000313" key="3">
    <source>
        <dbReference type="Proteomes" id="UP000215413"/>
    </source>
</evidence>
<protein>
    <submittedName>
        <fullName evidence="2">Uncharacterized protein</fullName>
    </submittedName>
</protein>
<dbReference type="RefSeq" id="WP_094206353.1">
    <property type="nucleotide sequence ID" value="NZ_JAJFDV010000015.1"/>
</dbReference>